<evidence type="ECO:0000256" key="7">
    <source>
        <dbReference type="ARBA" id="ARBA00023136"/>
    </source>
</evidence>
<sequence>MEKPLLGSFKEAEYENAESRCMRFNSMGKKMMNSWKDLLHFATKFIFAIKMGLALSTVSLLIFWKKSYRDVSQYSIWAILTVIVMFEFSIGGTFIKGFNRGFGTLFAGMLAFCFSELSLLAAKLEEVVIVISIFIVGFFASYLKLCPTMKPYEYGFRVFVLTYCILMVAGNRTREYNVAVVTRLVLIAVGAAVCLAVNICIYPIWSGEDLHNLVVKNFKGVATSLEGCVNGYLKCVEYERISSRILTYQAADDPLYKGYRSVVESTSQEETLLGFAVWEPPHGRYRMFNYPWTNFVKLSGALRHCAFMVMALHGCILSEIQAPAEKRQVSRDELQRVGAEAAKVLLELAKKVEKMETLAPGDMLKDVHQAAEELQKKIDQRSYLLVNSESWEIGRRPNEPQNASSEDMLGDQASWPLPLSFGGGSGIIKECNCGTYESASVLSLATFASLLIEFVARLQNVVDTFQELGEKADFQAFVPDTLPAKKFGYKSVTNETGFANKSNCREGEV</sequence>
<name>A0A5N5HBK9_9ROSA</name>
<comment type="subcellular location">
    <subcellularLocation>
        <location evidence="1">Membrane</location>
        <topology evidence="1">Multi-pass membrane protein</topology>
    </subcellularLocation>
</comment>
<comment type="similarity">
    <text evidence="2">Belongs to the aromatic acid exporter (TC 2.A.85) family.</text>
</comment>
<gene>
    <name evidence="10" type="ORF">D8674_015967</name>
</gene>
<dbReference type="PANTHER" id="PTHR31086">
    <property type="entry name" value="ALUMINUM-ACTIVATED MALATE TRANSPORTER 10"/>
    <property type="match status" value="1"/>
</dbReference>
<keyword evidence="5 9" id="KW-1133">Transmembrane helix</keyword>
<feature type="transmembrane region" description="Helical" evidence="9">
    <location>
        <begin position="184"/>
        <end position="205"/>
    </location>
</feature>
<keyword evidence="6" id="KW-0406">Ion transport</keyword>
<dbReference type="GO" id="GO:0016020">
    <property type="term" value="C:membrane"/>
    <property type="evidence" value="ECO:0007669"/>
    <property type="project" value="UniProtKB-SubCell"/>
</dbReference>
<dbReference type="GO" id="GO:0034220">
    <property type="term" value="P:monoatomic ion transmembrane transport"/>
    <property type="evidence" value="ECO:0007669"/>
    <property type="project" value="UniProtKB-KW"/>
</dbReference>
<protein>
    <submittedName>
        <fullName evidence="10">Aluminum-activated malate transporter 9-like</fullName>
    </submittedName>
</protein>
<feature type="transmembrane region" description="Helical" evidence="9">
    <location>
        <begin position="101"/>
        <end position="120"/>
    </location>
</feature>
<dbReference type="EMBL" id="SMOL01000160">
    <property type="protein sequence ID" value="KAB2624307.1"/>
    <property type="molecule type" value="Genomic_DNA"/>
</dbReference>
<feature type="transmembrane region" description="Helical" evidence="9">
    <location>
        <begin position="155"/>
        <end position="172"/>
    </location>
</feature>
<comment type="caution">
    <text evidence="10">The sequence shown here is derived from an EMBL/GenBank/DDBJ whole genome shotgun (WGS) entry which is preliminary data.</text>
</comment>
<evidence type="ECO:0000256" key="2">
    <source>
        <dbReference type="ARBA" id="ARBA00007079"/>
    </source>
</evidence>
<keyword evidence="7 9" id="KW-0472">Membrane</keyword>
<dbReference type="Pfam" id="PF11744">
    <property type="entry name" value="ALMT"/>
    <property type="match status" value="1"/>
</dbReference>
<organism evidence="10 11">
    <name type="scientific">Pyrus ussuriensis x Pyrus communis</name>
    <dbReference type="NCBI Taxonomy" id="2448454"/>
    <lineage>
        <taxon>Eukaryota</taxon>
        <taxon>Viridiplantae</taxon>
        <taxon>Streptophyta</taxon>
        <taxon>Embryophyta</taxon>
        <taxon>Tracheophyta</taxon>
        <taxon>Spermatophyta</taxon>
        <taxon>Magnoliopsida</taxon>
        <taxon>eudicotyledons</taxon>
        <taxon>Gunneridae</taxon>
        <taxon>Pentapetalae</taxon>
        <taxon>rosids</taxon>
        <taxon>fabids</taxon>
        <taxon>Rosales</taxon>
        <taxon>Rosaceae</taxon>
        <taxon>Amygdaloideae</taxon>
        <taxon>Maleae</taxon>
        <taxon>Pyrus</taxon>
    </lineage>
</organism>
<keyword evidence="3" id="KW-0813">Transport</keyword>
<dbReference type="InterPro" id="IPR020966">
    <property type="entry name" value="ALMT"/>
</dbReference>
<evidence type="ECO:0000256" key="1">
    <source>
        <dbReference type="ARBA" id="ARBA00004141"/>
    </source>
</evidence>
<evidence type="ECO:0000256" key="4">
    <source>
        <dbReference type="ARBA" id="ARBA00022692"/>
    </source>
</evidence>
<evidence type="ECO:0000256" key="6">
    <source>
        <dbReference type="ARBA" id="ARBA00023065"/>
    </source>
</evidence>
<evidence type="ECO:0000256" key="5">
    <source>
        <dbReference type="ARBA" id="ARBA00022989"/>
    </source>
</evidence>
<keyword evidence="11" id="KW-1185">Reference proteome</keyword>
<evidence type="ECO:0000313" key="10">
    <source>
        <dbReference type="EMBL" id="KAB2624307.1"/>
    </source>
</evidence>
<evidence type="ECO:0000256" key="3">
    <source>
        <dbReference type="ARBA" id="ARBA00022448"/>
    </source>
</evidence>
<keyword evidence="8" id="KW-0407">Ion channel</keyword>
<feature type="transmembrane region" description="Helical" evidence="9">
    <location>
        <begin position="127"/>
        <end position="143"/>
    </location>
</feature>
<dbReference type="Proteomes" id="UP000327157">
    <property type="component" value="Chromosome 16"/>
</dbReference>
<accession>A0A5N5HBK9</accession>
<reference evidence="10 11" key="3">
    <citation type="submission" date="2019-11" db="EMBL/GenBank/DDBJ databases">
        <title>A de novo genome assembly of a pear dwarfing rootstock.</title>
        <authorList>
            <person name="Wang F."/>
            <person name="Wang J."/>
            <person name="Li S."/>
            <person name="Zhang Y."/>
            <person name="Fang M."/>
            <person name="Ma L."/>
            <person name="Zhao Y."/>
            <person name="Jiang S."/>
        </authorList>
    </citation>
    <scope>NUCLEOTIDE SEQUENCE [LARGE SCALE GENOMIC DNA]</scope>
    <source>
        <strain evidence="10">S2</strain>
        <tissue evidence="10">Leaf</tissue>
    </source>
</reference>
<feature type="transmembrane region" description="Helical" evidence="9">
    <location>
        <begin position="41"/>
        <end position="64"/>
    </location>
</feature>
<evidence type="ECO:0000313" key="11">
    <source>
        <dbReference type="Proteomes" id="UP000327157"/>
    </source>
</evidence>
<dbReference type="OrthoDB" id="68611at2759"/>
<dbReference type="GO" id="GO:0015743">
    <property type="term" value="P:malate transport"/>
    <property type="evidence" value="ECO:0007669"/>
    <property type="project" value="InterPro"/>
</dbReference>
<reference evidence="10 11" key="1">
    <citation type="submission" date="2019-09" db="EMBL/GenBank/DDBJ databases">
        <authorList>
            <person name="Ou C."/>
        </authorList>
    </citation>
    <scope>NUCLEOTIDE SEQUENCE [LARGE SCALE GENOMIC DNA]</scope>
    <source>
        <strain evidence="10">S2</strain>
        <tissue evidence="10">Leaf</tissue>
    </source>
</reference>
<proteinExistence type="inferred from homology"/>
<evidence type="ECO:0000256" key="8">
    <source>
        <dbReference type="ARBA" id="ARBA00023303"/>
    </source>
</evidence>
<feature type="transmembrane region" description="Helical" evidence="9">
    <location>
        <begin position="76"/>
        <end position="95"/>
    </location>
</feature>
<keyword evidence="4 9" id="KW-0812">Transmembrane</keyword>
<evidence type="ECO:0000256" key="9">
    <source>
        <dbReference type="SAM" id="Phobius"/>
    </source>
</evidence>
<dbReference type="AlphaFoldDB" id="A0A5N5HBK9"/>
<reference evidence="11" key="2">
    <citation type="submission" date="2019-10" db="EMBL/GenBank/DDBJ databases">
        <title>A de novo genome assembly of a pear dwarfing rootstock.</title>
        <authorList>
            <person name="Wang F."/>
            <person name="Wang J."/>
            <person name="Li S."/>
            <person name="Zhang Y."/>
            <person name="Fang M."/>
            <person name="Ma L."/>
            <person name="Zhao Y."/>
            <person name="Jiang S."/>
        </authorList>
    </citation>
    <scope>NUCLEOTIDE SEQUENCE [LARGE SCALE GENOMIC DNA]</scope>
</reference>